<feature type="transmembrane region" description="Helical" evidence="7">
    <location>
        <begin position="302"/>
        <end position="326"/>
    </location>
</feature>
<protein>
    <submittedName>
        <fullName evidence="9">MFS family transporter ydeF</fullName>
    </submittedName>
</protein>
<dbReference type="InterPro" id="IPR020846">
    <property type="entry name" value="MFS_dom"/>
</dbReference>
<dbReference type="PROSITE" id="PS50850">
    <property type="entry name" value="MFS"/>
    <property type="match status" value="1"/>
</dbReference>
<evidence type="ECO:0000313" key="9">
    <source>
        <dbReference type="EMBL" id="KWA55069.1"/>
    </source>
</evidence>
<keyword evidence="5 7" id="KW-1133">Transmembrane helix</keyword>
<dbReference type="EMBL" id="LPHB01000072">
    <property type="protein sequence ID" value="KWA55069.1"/>
    <property type="molecule type" value="Genomic_DNA"/>
</dbReference>
<organism evidence="9">
    <name type="scientific">Burkholderia stagnalis</name>
    <dbReference type="NCBI Taxonomy" id="1503054"/>
    <lineage>
        <taxon>Bacteria</taxon>
        <taxon>Pseudomonadati</taxon>
        <taxon>Pseudomonadota</taxon>
        <taxon>Betaproteobacteria</taxon>
        <taxon>Burkholderiales</taxon>
        <taxon>Burkholderiaceae</taxon>
        <taxon>Burkholderia</taxon>
        <taxon>Burkholderia cepacia complex</taxon>
    </lineage>
</organism>
<evidence type="ECO:0000259" key="8">
    <source>
        <dbReference type="PROSITE" id="PS50850"/>
    </source>
</evidence>
<comment type="subcellular location">
    <subcellularLocation>
        <location evidence="1">Cell membrane</location>
        <topology evidence="1">Multi-pass membrane protein</topology>
    </subcellularLocation>
</comment>
<feature type="transmembrane region" description="Helical" evidence="7">
    <location>
        <begin position="338"/>
        <end position="361"/>
    </location>
</feature>
<feature type="transmembrane region" description="Helical" evidence="7">
    <location>
        <begin position="71"/>
        <end position="88"/>
    </location>
</feature>
<feature type="transmembrane region" description="Helical" evidence="7">
    <location>
        <begin position="94"/>
        <end position="115"/>
    </location>
</feature>
<reference evidence="9 10" key="1">
    <citation type="submission" date="2015-11" db="EMBL/GenBank/DDBJ databases">
        <title>Expanding the genomic diversity of Burkholderia species for the development of highly accurate diagnostics.</title>
        <authorList>
            <person name="Sahl J."/>
            <person name="Keim P."/>
            <person name="Wagner D."/>
        </authorList>
    </citation>
    <scope>NUCLEOTIDE SEQUENCE [LARGE SCALE GENOMIC DNA]</scope>
    <source>
        <strain evidence="9 10">MSMB1960WGS</strain>
    </source>
</reference>
<feature type="transmembrane region" description="Helical" evidence="7">
    <location>
        <begin position="213"/>
        <end position="230"/>
    </location>
</feature>
<keyword evidence="2" id="KW-0813">Transport</keyword>
<evidence type="ECO:0000256" key="6">
    <source>
        <dbReference type="ARBA" id="ARBA00023136"/>
    </source>
</evidence>
<feature type="transmembrane region" description="Helical" evidence="7">
    <location>
        <begin position="136"/>
        <end position="154"/>
    </location>
</feature>
<evidence type="ECO:0000256" key="3">
    <source>
        <dbReference type="ARBA" id="ARBA00022475"/>
    </source>
</evidence>
<dbReference type="PANTHER" id="PTHR23517:SF3">
    <property type="entry name" value="INTEGRAL MEMBRANE TRANSPORT PROTEIN"/>
    <property type="match status" value="1"/>
</dbReference>
<dbReference type="InterPro" id="IPR036259">
    <property type="entry name" value="MFS_trans_sf"/>
</dbReference>
<evidence type="ECO:0000313" key="10">
    <source>
        <dbReference type="Proteomes" id="UP000068603"/>
    </source>
</evidence>
<evidence type="ECO:0000256" key="4">
    <source>
        <dbReference type="ARBA" id="ARBA00022692"/>
    </source>
</evidence>
<comment type="caution">
    <text evidence="9">The sequence shown here is derived from an EMBL/GenBank/DDBJ whole genome shotgun (WGS) entry which is preliminary data.</text>
</comment>
<dbReference type="Pfam" id="PF07690">
    <property type="entry name" value="MFS_1"/>
    <property type="match status" value="1"/>
</dbReference>
<dbReference type="Gene3D" id="1.20.1250.20">
    <property type="entry name" value="MFS general substrate transporter like domains"/>
    <property type="match status" value="1"/>
</dbReference>
<evidence type="ECO:0000256" key="2">
    <source>
        <dbReference type="ARBA" id="ARBA00022448"/>
    </source>
</evidence>
<accession>A0A108GPX9</accession>
<sequence length="405" mass="43532">MTKPPILWPLYALAFLLNFGRALTFTFFPIYLSTSLGFSPLQVGYVLGFPLMIATLGGVYCGILVDRFTPLRALLLVIVASAVIYALIPTTSGFWFVFVYLTLIELSFTTMHLSIKSLLTGLLPEQQRSAAFSANYTIINVAFCTAPVAGIAISRVSPRLPMLVSAGLIVAALAILIVHFQRYRIDANTAGPQARDRLGAREILAVLASDTRLQLFTLGGFFSSLVYARFATYLSQYLGRVTFEAQAMELVSLITAVNAATVILLQYLVGRRISTRNMLAAVVAGSAMLAAGLLVYDRSVLPAVWIVGTLLFTLGEILIVPAEFLFIDAIARPDMKGAYFGVQNIAMLGGGLNAVLCGFLLNSGLGANALFYFMVFFSMVGCLFYVAGVRHQAGAKPVGPANGGV</sequence>
<dbReference type="AlphaFoldDB" id="A0A108GPX9"/>
<evidence type="ECO:0000256" key="5">
    <source>
        <dbReference type="ARBA" id="ARBA00022989"/>
    </source>
</evidence>
<dbReference type="GO" id="GO:0022857">
    <property type="term" value="F:transmembrane transporter activity"/>
    <property type="evidence" value="ECO:0007669"/>
    <property type="project" value="InterPro"/>
</dbReference>
<gene>
    <name evidence="9" type="ORF">WT44_27925</name>
</gene>
<keyword evidence="3" id="KW-1003">Cell membrane</keyword>
<name>A0A108GPX9_9BURK</name>
<keyword evidence="6 7" id="KW-0472">Membrane</keyword>
<proteinExistence type="predicted"/>
<dbReference type="SUPFAM" id="SSF103473">
    <property type="entry name" value="MFS general substrate transporter"/>
    <property type="match status" value="1"/>
</dbReference>
<feature type="domain" description="Major facilitator superfamily (MFS) profile" evidence="8">
    <location>
        <begin position="6"/>
        <end position="393"/>
    </location>
</feature>
<dbReference type="GO" id="GO:0005886">
    <property type="term" value="C:plasma membrane"/>
    <property type="evidence" value="ECO:0007669"/>
    <property type="project" value="UniProtKB-SubCell"/>
</dbReference>
<feature type="transmembrane region" description="Helical" evidence="7">
    <location>
        <begin position="277"/>
        <end position="296"/>
    </location>
</feature>
<dbReference type="RefSeq" id="WP_060149259.1">
    <property type="nucleotide sequence ID" value="NZ_LPGD01000045.1"/>
</dbReference>
<keyword evidence="4 7" id="KW-0812">Transmembrane</keyword>
<evidence type="ECO:0000256" key="1">
    <source>
        <dbReference type="ARBA" id="ARBA00004651"/>
    </source>
</evidence>
<dbReference type="PANTHER" id="PTHR23517">
    <property type="entry name" value="RESISTANCE PROTEIN MDTM, PUTATIVE-RELATED-RELATED"/>
    <property type="match status" value="1"/>
</dbReference>
<dbReference type="InterPro" id="IPR011701">
    <property type="entry name" value="MFS"/>
</dbReference>
<evidence type="ECO:0000256" key="7">
    <source>
        <dbReference type="SAM" id="Phobius"/>
    </source>
</evidence>
<dbReference type="STRING" id="1503054.WT74_19740"/>
<feature type="transmembrane region" description="Helical" evidence="7">
    <location>
        <begin position="46"/>
        <end position="64"/>
    </location>
</feature>
<feature type="transmembrane region" description="Helical" evidence="7">
    <location>
        <begin position="160"/>
        <end position="180"/>
    </location>
</feature>
<dbReference type="Proteomes" id="UP000068603">
    <property type="component" value="Unassembled WGS sequence"/>
</dbReference>
<feature type="transmembrane region" description="Helical" evidence="7">
    <location>
        <begin position="250"/>
        <end position="270"/>
    </location>
</feature>
<dbReference type="InterPro" id="IPR050171">
    <property type="entry name" value="MFS_Transporters"/>
</dbReference>
<feature type="transmembrane region" description="Helical" evidence="7">
    <location>
        <begin position="367"/>
        <end position="387"/>
    </location>
</feature>